<dbReference type="AlphaFoldDB" id="A0ABD0YG05"/>
<reference evidence="2 3" key="1">
    <citation type="submission" date="2024-07" db="EMBL/GenBank/DDBJ databases">
        <title>Chromosome-level genome assembly of the water stick insect Ranatra chinensis (Heteroptera: Nepidae).</title>
        <authorList>
            <person name="Liu X."/>
        </authorList>
    </citation>
    <scope>NUCLEOTIDE SEQUENCE [LARGE SCALE GENOMIC DNA]</scope>
    <source>
        <strain evidence="2">Cailab_2021Rc</strain>
        <tissue evidence="2">Muscle</tissue>
    </source>
</reference>
<feature type="region of interest" description="Disordered" evidence="1">
    <location>
        <begin position="130"/>
        <end position="162"/>
    </location>
</feature>
<gene>
    <name evidence="2" type="ORF">AAG570_013179</name>
</gene>
<accession>A0ABD0YG05</accession>
<keyword evidence="3" id="KW-1185">Reference proteome</keyword>
<evidence type="ECO:0000313" key="2">
    <source>
        <dbReference type="EMBL" id="KAL1130241.1"/>
    </source>
</evidence>
<protein>
    <submittedName>
        <fullName evidence="2">Uncharacterized protein</fullName>
    </submittedName>
</protein>
<name>A0ABD0YG05_9HEMI</name>
<proteinExistence type="predicted"/>
<evidence type="ECO:0000313" key="3">
    <source>
        <dbReference type="Proteomes" id="UP001558652"/>
    </source>
</evidence>
<comment type="caution">
    <text evidence="2">The sequence shown here is derived from an EMBL/GenBank/DDBJ whole genome shotgun (WGS) entry which is preliminary data.</text>
</comment>
<evidence type="ECO:0000256" key="1">
    <source>
        <dbReference type="SAM" id="MobiDB-lite"/>
    </source>
</evidence>
<dbReference type="Proteomes" id="UP001558652">
    <property type="component" value="Unassembled WGS sequence"/>
</dbReference>
<dbReference type="EMBL" id="JBFDAA010000008">
    <property type="protein sequence ID" value="KAL1130241.1"/>
    <property type="molecule type" value="Genomic_DNA"/>
</dbReference>
<organism evidence="2 3">
    <name type="scientific">Ranatra chinensis</name>
    <dbReference type="NCBI Taxonomy" id="642074"/>
    <lineage>
        <taxon>Eukaryota</taxon>
        <taxon>Metazoa</taxon>
        <taxon>Ecdysozoa</taxon>
        <taxon>Arthropoda</taxon>
        <taxon>Hexapoda</taxon>
        <taxon>Insecta</taxon>
        <taxon>Pterygota</taxon>
        <taxon>Neoptera</taxon>
        <taxon>Paraneoptera</taxon>
        <taxon>Hemiptera</taxon>
        <taxon>Heteroptera</taxon>
        <taxon>Panheteroptera</taxon>
        <taxon>Nepomorpha</taxon>
        <taxon>Nepidae</taxon>
        <taxon>Ranatrinae</taxon>
        <taxon>Ranatra</taxon>
    </lineage>
</organism>
<sequence length="162" mass="18667">MASKHRNMFHKNKTQETTENAEINYSYSVMAMRRTPVQTMTLSSGQVFNYVNATHEYHQEDIDSWFRLRSDSYDGTSYHWEILGWNNTSRDYPSHLKLSYLPVTDLGHPALHKIIAGAYLGYVKFPPTRGGQQHLRHPEKENITSSEPSVALQAAPTLRIRT</sequence>